<keyword evidence="9" id="KW-1133">Transmembrane helix</keyword>
<evidence type="ECO:0000256" key="8">
    <source>
        <dbReference type="ARBA" id="ARBA00022839"/>
    </source>
</evidence>
<dbReference type="SUPFAM" id="SSF53098">
    <property type="entry name" value="Ribonuclease H-like"/>
    <property type="match status" value="1"/>
</dbReference>
<dbReference type="GO" id="GO:0006310">
    <property type="term" value="P:DNA recombination"/>
    <property type="evidence" value="ECO:0007669"/>
    <property type="project" value="UniProtKB-ARBA"/>
</dbReference>
<dbReference type="GO" id="GO:0000175">
    <property type="term" value="F:3'-5'-RNA exonuclease activity"/>
    <property type="evidence" value="ECO:0007669"/>
    <property type="project" value="UniProtKB-ARBA"/>
</dbReference>
<protein>
    <recommendedName>
        <fullName evidence="13">Exonuclease 3'-5' domain-containing protein 2</fullName>
    </recommendedName>
</protein>
<evidence type="ECO:0000313" key="16">
    <source>
        <dbReference type="Proteomes" id="UP000092462"/>
    </source>
</evidence>
<keyword evidence="7" id="KW-0378">Hydrolase</keyword>
<keyword evidence="16" id="KW-1185">Reference proteome</keyword>
<dbReference type="KEGG" id="ppap:129809779"/>
<evidence type="ECO:0000256" key="13">
    <source>
        <dbReference type="ARBA" id="ARBA00069878"/>
    </source>
</evidence>
<comment type="subcellular location">
    <subcellularLocation>
        <location evidence="3">Mitochondrion membrane</location>
    </subcellularLocation>
</comment>
<keyword evidence="8" id="KW-0269">Exonuclease</keyword>
<evidence type="ECO:0000256" key="10">
    <source>
        <dbReference type="ARBA" id="ARBA00023128"/>
    </source>
</evidence>
<dbReference type="SMART" id="SM00474">
    <property type="entry name" value="35EXOc"/>
    <property type="match status" value="1"/>
</dbReference>
<evidence type="ECO:0000256" key="4">
    <source>
        <dbReference type="ARBA" id="ARBA00022692"/>
    </source>
</evidence>
<dbReference type="Gene3D" id="3.30.420.10">
    <property type="entry name" value="Ribonuclease H-like superfamily/Ribonuclease H"/>
    <property type="match status" value="1"/>
</dbReference>
<dbReference type="FunFam" id="3.30.420.10:FF:000041">
    <property type="entry name" value="Exonuclease 3'-5' domain containing 2"/>
    <property type="match status" value="1"/>
</dbReference>
<dbReference type="GO" id="GO:0046872">
    <property type="term" value="F:metal ion binding"/>
    <property type="evidence" value="ECO:0007669"/>
    <property type="project" value="UniProtKB-KW"/>
</dbReference>
<dbReference type="GO" id="GO:0031966">
    <property type="term" value="C:mitochondrial membrane"/>
    <property type="evidence" value="ECO:0007669"/>
    <property type="project" value="UniProtKB-SubCell"/>
</dbReference>
<dbReference type="InterPro" id="IPR012337">
    <property type="entry name" value="RNaseH-like_sf"/>
</dbReference>
<accession>A0A1B0D7X2</accession>
<evidence type="ECO:0000256" key="2">
    <source>
        <dbReference type="ARBA" id="ARBA00001946"/>
    </source>
</evidence>
<dbReference type="PANTHER" id="PTHR13620:SF104">
    <property type="entry name" value="EXONUCLEASE 3'-5' DOMAIN-CONTAINING PROTEIN 2"/>
    <property type="match status" value="1"/>
</dbReference>
<evidence type="ECO:0000256" key="7">
    <source>
        <dbReference type="ARBA" id="ARBA00022801"/>
    </source>
</evidence>
<proteinExistence type="inferred from homology"/>
<organism evidence="15 16">
    <name type="scientific">Phlebotomus papatasi</name>
    <name type="common">Sandfly</name>
    <dbReference type="NCBI Taxonomy" id="29031"/>
    <lineage>
        <taxon>Eukaryota</taxon>
        <taxon>Metazoa</taxon>
        <taxon>Ecdysozoa</taxon>
        <taxon>Arthropoda</taxon>
        <taxon>Hexapoda</taxon>
        <taxon>Insecta</taxon>
        <taxon>Pterygota</taxon>
        <taxon>Neoptera</taxon>
        <taxon>Endopterygota</taxon>
        <taxon>Diptera</taxon>
        <taxon>Nematocera</taxon>
        <taxon>Psychodoidea</taxon>
        <taxon>Psychodidae</taxon>
        <taxon>Phlebotomus</taxon>
        <taxon>Phlebotomus</taxon>
    </lineage>
</organism>
<dbReference type="GO" id="GO:0005634">
    <property type="term" value="C:nucleus"/>
    <property type="evidence" value="ECO:0007669"/>
    <property type="project" value="TreeGrafter"/>
</dbReference>
<evidence type="ECO:0000256" key="9">
    <source>
        <dbReference type="ARBA" id="ARBA00022989"/>
    </source>
</evidence>
<dbReference type="EMBL" id="AJVK01032324">
    <property type="status" value="NOT_ANNOTATED_CDS"/>
    <property type="molecule type" value="Genomic_DNA"/>
</dbReference>
<dbReference type="PANTHER" id="PTHR13620">
    <property type="entry name" value="3-5 EXONUCLEASE"/>
    <property type="match status" value="1"/>
</dbReference>
<dbReference type="OrthoDB" id="1920326at2759"/>
<evidence type="ECO:0000256" key="11">
    <source>
        <dbReference type="ARBA" id="ARBA00023136"/>
    </source>
</evidence>
<dbReference type="Pfam" id="PF01612">
    <property type="entry name" value="DNA_pol_A_exo1"/>
    <property type="match status" value="1"/>
</dbReference>
<evidence type="ECO:0000256" key="3">
    <source>
        <dbReference type="ARBA" id="ARBA00004325"/>
    </source>
</evidence>
<dbReference type="InterPro" id="IPR002562">
    <property type="entry name" value="3'-5'_exonuclease_dom"/>
</dbReference>
<dbReference type="EnsemblMetazoa" id="PPAI003645-RA">
    <property type="protein sequence ID" value="PPAI003645-PA"/>
    <property type="gene ID" value="PPAI003645"/>
</dbReference>
<dbReference type="VEuPathDB" id="VectorBase:PPAPM1_000493"/>
<keyword evidence="6" id="KW-0479">Metal-binding</keyword>
<dbReference type="VEuPathDB" id="VectorBase:PPAI003645"/>
<keyword evidence="11" id="KW-0472">Membrane</keyword>
<dbReference type="GO" id="GO:0003676">
    <property type="term" value="F:nucleic acid binding"/>
    <property type="evidence" value="ECO:0007669"/>
    <property type="project" value="InterPro"/>
</dbReference>
<dbReference type="GeneID" id="129809779"/>
<evidence type="ECO:0000256" key="12">
    <source>
        <dbReference type="ARBA" id="ARBA00061005"/>
    </source>
</evidence>
<evidence type="ECO:0000256" key="6">
    <source>
        <dbReference type="ARBA" id="ARBA00022723"/>
    </source>
</evidence>
<dbReference type="Proteomes" id="UP000092462">
    <property type="component" value="Unassembled WGS sequence"/>
</dbReference>
<dbReference type="AlphaFoldDB" id="A0A1B0D7X2"/>
<comment type="cofactor">
    <cofactor evidence="2">
        <name>Mg(2+)</name>
        <dbReference type="ChEBI" id="CHEBI:18420"/>
    </cofactor>
</comment>
<name>A0A1B0D7X2_PHLPP</name>
<dbReference type="InterPro" id="IPR051132">
    <property type="entry name" value="3-5_Exonuclease_domain"/>
</dbReference>
<reference evidence="15" key="1">
    <citation type="submission" date="2022-08" db="UniProtKB">
        <authorList>
            <consortium name="EnsemblMetazoa"/>
        </authorList>
    </citation>
    <scope>IDENTIFICATION</scope>
    <source>
        <strain evidence="15">Israel</strain>
    </source>
</reference>
<comment type="similarity">
    <text evidence="12">Belongs to the EXD2 family.</text>
</comment>
<feature type="domain" description="3'-5' exonuclease" evidence="14">
    <location>
        <begin position="51"/>
        <end position="226"/>
    </location>
</feature>
<evidence type="ECO:0000313" key="15">
    <source>
        <dbReference type="EnsemblMetazoa" id="PPAI003645-PA"/>
    </source>
</evidence>
<dbReference type="RefSeq" id="XP_055715843.1">
    <property type="nucleotide sequence ID" value="XM_055859868.1"/>
</dbReference>
<keyword evidence="4" id="KW-0812">Transmembrane</keyword>
<dbReference type="CTD" id="55218"/>
<keyword evidence="5" id="KW-0540">Nuclease</keyword>
<evidence type="ECO:0000259" key="14">
    <source>
        <dbReference type="SMART" id="SM00474"/>
    </source>
</evidence>
<keyword evidence="10" id="KW-0496">Mitochondrion</keyword>
<sequence length="582" mass="66759">MSIEKRSLIRDTLAASLGIGLVYIVARYRKDLFRKWKSLWNLGNPLARRKIEIVNNVEQCQKIVELLKAHCRKYQVLGFDCEWVTVNGIRHPIALLQLASHTGLCALFRLSHIRGIPMDLKELLEREDIIKVGVAPNEDARLLCQDYSVSVASVLDLRSMAQLVGEQPLGLSKLSQTFLNIELDKDWRLRCSDWAAAELEPRQIQYAANDAFVAIELFKYFSGKISPGKGLLFSQANNLENTLSICSPFIDVTFKYKNTGQNKRDGKGFLKKSSEEATQTKEQKRTYSTRARPLYHNCFMQAPDGELLCTMDTRKADWYISKGLARLIQEEPYTVRLNFEPSGRATGNVGDFDKTLKVNQCVVCGHNESYIRKYVIPREYRKFFPVVMKSHSSHDVLLLCTSCHQKSNKFDLDLRQKLSQECSAPLETHPEGVKFREDTQLKKLKSLALALTERRDALPEARIKEIESKILVQFPSWEVVSQEKLQELLDMKTLVPNSTYRPHGEVVVEHYRATTGLVNLEKRWREHFLTKMKPKFLPSHWSLTHNQERLVIKADNGRVEVDDLVEAGIDPEMLGKISLENH</sequence>
<dbReference type="InterPro" id="IPR036397">
    <property type="entry name" value="RNaseH_sf"/>
</dbReference>
<evidence type="ECO:0000256" key="5">
    <source>
        <dbReference type="ARBA" id="ARBA00022722"/>
    </source>
</evidence>
<evidence type="ECO:0000256" key="1">
    <source>
        <dbReference type="ARBA" id="ARBA00001936"/>
    </source>
</evidence>
<dbReference type="CDD" id="cd06141">
    <property type="entry name" value="WRN_exo"/>
    <property type="match status" value="1"/>
</dbReference>
<comment type="cofactor">
    <cofactor evidence="1">
        <name>Mn(2+)</name>
        <dbReference type="ChEBI" id="CHEBI:29035"/>
    </cofactor>
</comment>